<organism evidence="1 2">
    <name type="scientific">Catharanthus roseus</name>
    <name type="common">Madagascar periwinkle</name>
    <name type="synonym">Vinca rosea</name>
    <dbReference type="NCBI Taxonomy" id="4058"/>
    <lineage>
        <taxon>Eukaryota</taxon>
        <taxon>Viridiplantae</taxon>
        <taxon>Streptophyta</taxon>
        <taxon>Embryophyta</taxon>
        <taxon>Tracheophyta</taxon>
        <taxon>Spermatophyta</taxon>
        <taxon>Magnoliopsida</taxon>
        <taxon>eudicotyledons</taxon>
        <taxon>Gunneridae</taxon>
        <taxon>Pentapetalae</taxon>
        <taxon>asterids</taxon>
        <taxon>lamiids</taxon>
        <taxon>Gentianales</taxon>
        <taxon>Apocynaceae</taxon>
        <taxon>Rauvolfioideae</taxon>
        <taxon>Vinceae</taxon>
        <taxon>Catharanthinae</taxon>
        <taxon>Catharanthus</taxon>
    </lineage>
</organism>
<proteinExistence type="predicted"/>
<evidence type="ECO:0000313" key="2">
    <source>
        <dbReference type="Proteomes" id="UP001060085"/>
    </source>
</evidence>
<protein>
    <submittedName>
        <fullName evidence="1">Uncharacterized protein</fullName>
    </submittedName>
</protein>
<dbReference type="Proteomes" id="UP001060085">
    <property type="component" value="Linkage Group LG03"/>
</dbReference>
<gene>
    <name evidence="1" type="ORF">M9H77_11906</name>
</gene>
<evidence type="ECO:0000313" key="1">
    <source>
        <dbReference type="EMBL" id="KAI5671542.1"/>
    </source>
</evidence>
<accession>A0ACC0BFW8</accession>
<reference evidence="2" key="1">
    <citation type="journal article" date="2023" name="Nat. Plants">
        <title>Single-cell RNA sequencing provides a high-resolution roadmap for understanding the multicellular compartmentation of specialized metabolism.</title>
        <authorList>
            <person name="Sun S."/>
            <person name="Shen X."/>
            <person name="Li Y."/>
            <person name="Li Y."/>
            <person name="Wang S."/>
            <person name="Li R."/>
            <person name="Zhang H."/>
            <person name="Shen G."/>
            <person name="Guo B."/>
            <person name="Wei J."/>
            <person name="Xu J."/>
            <person name="St-Pierre B."/>
            <person name="Chen S."/>
            <person name="Sun C."/>
        </authorList>
    </citation>
    <scope>NUCLEOTIDE SEQUENCE [LARGE SCALE GENOMIC DNA]</scope>
</reference>
<comment type="caution">
    <text evidence="1">The sequence shown here is derived from an EMBL/GenBank/DDBJ whole genome shotgun (WGS) entry which is preliminary data.</text>
</comment>
<dbReference type="EMBL" id="CM044703">
    <property type="protein sequence ID" value="KAI5671542.1"/>
    <property type="molecule type" value="Genomic_DNA"/>
</dbReference>
<name>A0ACC0BFW8_CATRO</name>
<sequence>MAGEEEDYMGDLSQFIPPEASSLPPKSSSKVCSRKTVASSSSNKKAKTSNWQEQRKLNREKKQIEEDRQTLANLEKAIPESNIGFKLLKQMGYNPGSALGKEGSGRPVPVGLEIRRSRAGIGKEDPKVPKVRREKEKFDRVRRVEEDLMNDFGYRQKERWKGKRILVNFRKAEGALAQLEDREVEEVEKKEDEHEDKEEEEEEITEEDLNTILMKLRDEYHYCLFCGCQYESKEALLSSCPGIDEDDH</sequence>
<keyword evidence="2" id="KW-1185">Reference proteome</keyword>